<feature type="region of interest" description="Disordered" evidence="1">
    <location>
        <begin position="1"/>
        <end position="21"/>
    </location>
</feature>
<accession>A0A5C5VPI1</accession>
<proteinExistence type="predicted"/>
<reference evidence="3 4" key="1">
    <citation type="submission" date="2019-02" db="EMBL/GenBank/DDBJ databases">
        <title>Deep-cultivation of Planctomycetes and their phenomic and genomic characterization uncovers novel biology.</title>
        <authorList>
            <person name="Wiegand S."/>
            <person name="Jogler M."/>
            <person name="Boedeker C."/>
            <person name="Pinto D."/>
            <person name="Vollmers J."/>
            <person name="Rivas-Marin E."/>
            <person name="Kohn T."/>
            <person name="Peeters S.H."/>
            <person name="Heuer A."/>
            <person name="Rast P."/>
            <person name="Oberbeckmann S."/>
            <person name="Bunk B."/>
            <person name="Jeske O."/>
            <person name="Meyerdierks A."/>
            <person name="Storesund J.E."/>
            <person name="Kallscheuer N."/>
            <person name="Luecker S."/>
            <person name="Lage O.M."/>
            <person name="Pohl T."/>
            <person name="Merkel B.J."/>
            <person name="Hornburger P."/>
            <person name="Mueller R.-W."/>
            <person name="Bruemmer F."/>
            <person name="Labrenz M."/>
            <person name="Spormann A.M."/>
            <person name="Op Den Camp H."/>
            <person name="Overmann J."/>
            <person name="Amann R."/>
            <person name="Jetten M.S.M."/>
            <person name="Mascher T."/>
            <person name="Medema M.H."/>
            <person name="Devos D.P."/>
            <person name="Kaster A.-K."/>
            <person name="Ovreas L."/>
            <person name="Rohde M."/>
            <person name="Galperin M.Y."/>
            <person name="Jogler C."/>
        </authorList>
    </citation>
    <scope>NUCLEOTIDE SEQUENCE [LARGE SCALE GENOMIC DNA]</scope>
    <source>
        <strain evidence="3 4">Enr8</strain>
    </source>
</reference>
<dbReference type="EMBL" id="SJPF01000001">
    <property type="protein sequence ID" value="TWT39721.1"/>
    <property type="molecule type" value="Genomic_DNA"/>
</dbReference>
<evidence type="ECO:0000313" key="3">
    <source>
        <dbReference type="EMBL" id="TWT39721.1"/>
    </source>
</evidence>
<feature type="domain" description="PPi-type phosphoenolpyruvate carboxykinase lobe 2" evidence="2">
    <location>
        <begin position="512"/>
        <end position="625"/>
    </location>
</feature>
<evidence type="ECO:0000256" key="1">
    <source>
        <dbReference type="SAM" id="MobiDB-lite"/>
    </source>
</evidence>
<evidence type="ECO:0000313" key="4">
    <source>
        <dbReference type="Proteomes" id="UP000318878"/>
    </source>
</evidence>
<protein>
    <recommendedName>
        <fullName evidence="2">PPi-type phosphoenolpyruvate carboxykinase lobe 2 domain-containing protein</fullName>
    </recommendedName>
</protein>
<dbReference type="Proteomes" id="UP000318878">
    <property type="component" value="Unassembled WGS sequence"/>
</dbReference>
<gene>
    <name evidence="3" type="ORF">Enr8_14220</name>
</gene>
<organism evidence="3 4">
    <name type="scientific">Blastopirellula retiformator</name>
    <dbReference type="NCBI Taxonomy" id="2527970"/>
    <lineage>
        <taxon>Bacteria</taxon>
        <taxon>Pseudomonadati</taxon>
        <taxon>Planctomycetota</taxon>
        <taxon>Planctomycetia</taxon>
        <taxon>Pirellulales</taxon>
        <taxon>Pirellulaceae</taxon>
        <taxon>Blastopirellula</taxon>
    </lineage>
</organism>
<keyword evidence="4" id="KW-1185">Reference proteome</keyword>
<dbReference type="InterPro" id="IPR058710">
    <property type="entry name" value="PEPCK_lobe_2"/>
</dbReference>
<comment type="caution">
    <text evidence="3">The sequence shown here is derived from an EMBL/GenBank/DDBJ whole genome shotgun (WGS) entry which is preliminary data.</text>
</comment>
<dbReference type="RefSeq" id="WP_146429866.1">
    <property type="nucleotide sequence ID" value="NZ_SJPF01000001.1"/>
</dbReference>
<sequence>MDLKEKLGFGAPQTKKQRSEERSRLIRYINLQMIANELPPPLHEQEAEFADLLKGLLTNYHEKARMLRDVPAPVDARIESFLADYFSDLDVGPLQLPRQSFILDRHGIARELSIPVNGDKFESELVESYRLENGVLNNPRSDRRTTKGTFHVCEGGLPIAADKLAVPKETFARMFQIAMNPPQKYLELPYTSQHEEKAYSFVSLLLRPIVCPEVPGFTPEKTMEVRFYVPGQLVSNLDFVESIFGNAGDPFIPKNDAALDVEHWTGHTGCVILAPQLLGVSKKELGLPHFDDATERQRQDGMCWKEESEIYNDGQAFKLTCRDQRGVVVTLIADNYYGYCKKEVKTQLSYAANLYGNVEEEHAGGVIAYTSWNLGEDFRVNSQRYNGRTIDDVARDYGEWIDMQPEGYGIDKNYPDIVYIPEDARATMVEQCIKWSRDGEERSIPLLPGKIYVAPSGYKIRMEKHPAAPSWRLIGTMAEGVNCHKPCTVSGGGKSEISKSATDYMLYGPIFVNEIDKDLELIDEIFNHDYSDRWAADSQIKPNYAERPSRKILSPERSLGSVIKLLTPSADYTDKYNEWLASIPNHIYSMLFIIKRFQQPDWDHNWRANFSVDIVNGTPGHELKYLDRTLVGTYLRVGLSESLQWRTYKLRQDFYAADKVQTEDDISASVVVPAKAISNLDPQLDADSYKFLTNCEYRLFQRPDDAVHRGLDKQTEFDLSQPGNFISNFAPLNREDVAKMAEQIAEFDQFTLPMQSFLREFLDDPTAETGYAVCSAFPRIVNGVPTKNPRYLQTRPDMANPIFRYVGEVGTRLYRKIPADQPAPTPVNAVLCGRRNNPPDAAAGIRSLAVYGPIHYQELPELFMDFVCSLTGKSPSTTGAGSEGALTKGPFNALRPAADLNNALVSYILTGLAGYSTAAGYIGPNVRVDHDVSLLIPEIWCRLTPEERDPKFLIGERMLEKIDDFTYNGEAIPASRLGYRITRRFVRTFFGRVFDNPLKVFDDSILRPETQDPDSYADGIKHIVEAQQRVAARHLQDGSVEEACPPLKALLMIMAEGSYEGKTASDPEFRQMFTKKYLLSSDWYRKRLATKKSRDTALWKRHVAAIDKFTSDSRNAGSVKELGLAARREYAAAQLAMTENEDYLVALEGTLGAHPFD</sequence>
<dbReference type="OrthoDB" id="366044at2"/>
<dbReference type="Pfam" id="PF26300">
    <property type="entry name" value="PEPCK_PPi_lobe_2"/>
    <property type="match status" value="1"/>
</dbReference>
<name>A0A5C5VPI1_9BACT</name>
<dbReference type="AlphaFoldDB" id="A0A5C5VPI1"/>
<evidence type="ECO:0000259" key="2">
    <source>
        <dbReference type="Pfam" id="PF26300"/>
    </source>
</evidence>